<dbReference type="EMBL" id="BMKB01000002">
    <property type="protein sequence ID" value="GGA44882.1"/>
    <property type="molecule type" value="Genomic_DNA"/>
</dbReference>
<dbReference type="RefSeq" id="WP_127072811.1">
    <property type="nucleotide sequence ID" value="NZ_BMKB01000002.1"/>
</dbReference>
<accession>A0A916RCK5</accession>
<reference evidence="1 2" key="1">
    <citation type="journal article" date="2014" name="Int. J. Syst. Evol. Microbiol.">
        <title>Complete genome sequence of Corynebacterium casei LMG S-19264T (=DSM 44701T), isolated from a smear-ripened cheese.</title>
        <authorList>
            <consortium name="US DOE Joint Genome Institute (JGI-PGF)"/>
            <person name="Walter F."/>
            <person name="Albersmeier A."/>
            <person name="Kalinowski J."/>
            <person name="Ruckert C."/>
        </authorList>
    </citation>
    <scope>NUCLEOTIDE SEQUENCE [LARGE SCALE GENOMIC DNA]</scope>
    <source>
        <strain evidence="1 2">CGMCC 1.15896</strain>
    </source>
</reference>
<name>A0A916RCK5_9HYPH</name>
<dbReference type="AlphaFoldDB" id="A0A916RCK5"/>
<dbReference type="Proteomes" id="UP000596977">
    <property type="component" value="Unassembled WGS sequence"/>
</dbReference>
<protein>
    <submittedName>
        <fullName evidence="1">Uncharacterized protein</fullName>
    </submittedName>
</protein>
<comment type="caution">
    <text evidence="1">The sequence shown here is derived from an EMBL/GenBank/DDBJ whole genome shotgun (WGS) entry which is preliminary data.</text>
</comment>
<evidence type="ECO:0000313" key="2">
    <source>
        <dbReference type="Proteomes" id="UP000596977"/>
    </source>
</evidence>
<proteinExistence type="predicted"/>
<evidence type="ECO:0000313" key="1">
    <source>
        <dbReference type="EMBL" id="GGA44882.1"/>
    </source>
</evidence>
<organism evidence="1 2">
    <name type="scientific">Pelagibacterium lentulum</name>
    <dbReference type="NCBI Taxonomy" id="2029865"/>
    <lineage>
        <taxon>Bacteria</taxon>
        <taxon>Pseudomonadati</taxon>
        <taxon>Pseudomonadota</taxon>
        <taxon>Alphaproteobacteria</taxon>
        <taxon>Hyphomicrobiales</taxon>
        <taxon>Devosiaceae</taxon>
        <taxon>Pelagibacterium</taxon>
    </lineage>
</organism>
<keyword evidence="2" id="KW-1185">Reference proteome</keyword>
<gene>
    <name evidence="1" type="ORF">GCM10011499_13210</name>
</gene>
<sequence>MNAQRLVSMTALVASLVVVVLAITQVNGSQPDTAEFSMTAEFCVESVVGNAAACSNTLSATVIDR</sequence>